<name>A0A9P6GUH1_9PLEO</name>
<dbReference type="AlphaFoldDB" id="A0A9P6GUH1"/>
<dbReference type="EMBL" id="WJXW01000001">
    <property type="protein sequence ID" value="KAF9741360.1"/>
    <property type="molecule type" value="Genomic_DNA"/>
</dbReference>
<proteinExistence type="predicted"/>
<organism evidence="2 3">
    <name type="scientific">Paraphaeosphaeria minitans</name>
    <dbReference type="NCBI Taxonomy" id="565426"/>
    <lineage>
        <taxon>Eukaryota</taxon>
        <taxon>Fungi</taxon>
        <taxon>Dikarya</taxon>
        <taxon>Ascomycota</taxon>
        <taxon>Pezizomycotina</taxon>
        <taxon>Dothideomycetes</taxon>
        <taxon>Pleosporomycetidae</taxon>
        <taxon>Pleosporales</taxon>
        <taxon>Massarineae</taxon>
        <taxon>Didymosphaeriaceae</taxon>
        <taxon>Paraphaeosphaeria</taxon>
    </lineage>
</organism>
<reference evidence="2" key="1">
    <citation type="journal article" date="2020" name="Mol. Plant Microbe Interact.">
        <title>Genome Sequence of the Biocontrol Agent Coniothyrium minitans strain Conio (IMI 134523).</title>
        <authorList>
            <person name="Patel D."/>
            <person name="Shittu T.A."/>
            <person name="Baroncelli R."/>
            <person name="Muthumeenakshi S."/>
            <person name="Osborne T.H."/>
            <person name="Janganan T.K."/>
            <person name="Sreenivasaprasad S."/>
        </authorList>
    </citation>
    <scope>NUCLEOTIDE SEQUENCE</scope>
    <source>
        <strain evidence="2">Conio</strain>
    </source>
</reference>
<feature type="compositionally biased region" description="Polar residues" evidence="1">
    <location>
        <begin position="183"/>
        <end position="202"/>
    </location>
</feature>
<dbReference type="OrthoDB" id="3760848at2759"/>
<evidence type="ECO:0000313" key="2">
    <source>
        <dbReference type="EMBL" id="KAF9741360.1"/>
    </source>
</evidence>
<protein>
    <submittedName>
        <fullName evidence="2">Uncharacterized protein</fullName>
    </submittedName>
</protein>
<keyword evidence="3" id="KW-1185">Reference proteome</keyword>
<accession>A0A9P6GUH1</accession>
<comment type="caution">
    <text evidence="2">The sequence shown here is derived from an EMBL/GenBank/DDBJ whole genome shotgun (WGS) entry which is preliminary data.</text>
</comment>
<evidence type="ECO:0000256" key="1">
    <source>
        <dbReference type="SAM" id="MobiDB-lite"/>
    </source>
</evidence>
<feature type="compositionally biased region" description="Low complexity" evidence="1">
    <location>
        <begin position="133"/>
        <end position="154"/>
    </location>
</feature>
<feature type="region of interest" description="Disordered" evidence="1">
    <location>
        <begin position="111"/>
        <end position="202"/>
    </location>
</feature>
<gene>
    <name evidence="2" type="ORF">PMIN01_00899</name>
</gene>
<evidence type="ECO:0000313" key="3">
    <source>
        <dbReference type="Proteomes" id="UP000756921"/>
    </source>
</evidence>
<sequence>MASKQAVVVLPPVTNPTLFPSPLHIRKKSDRTSRRATFYRRIIRKSPHQPQHEGVYGPLDDIITEISGDIWASPSEWNLDSTLRGLAELLGNDFEGHNPLKAASTCTISTVMPPPVSRIPSNQPLTIRKNRSSRSTASESSASYSIMAFSRSSSGNEPPGSNKVCANLISPPTPRPQVDALSQPESEPASSNTTTCSAHTPAQQALEEVQHAGKPKLAKRRSSRARLFPGGLTRLLRSSSDAKTAELPTCAEDCISDGDDNAERMSTEASNDISISSMIKQVARGLPSPLGNRHDMDVIETHEAPRMPSTLKTAINVLSEVKVLGSEQSQEFWASVEIESVLHNRRGLVDPNIDVVFVVDNGYYVSKDTLARALEAAVGGLHQLDRGDRVALYTTHCTHGSVASTVPDKLLPLRPVCSGTEDIFCDLTLDIEKYSTQAWHPPRPTPPMCNVILAIAKSLENESPKHERCHVIILSPVFDVLHTVSDTFPNMHVHQISPAVLPFIRNDEHREMIFHERCCRNVFVSNWTHYQSIPGRIKQIILQARSECPVENIKDIHIDLRPKSGCEVLEIDGPTTMSTLRSGQAFCVLARLRIAPAQTQELCESAQDPLLQHSLDATNLRQEIYAAKKLDAKLAHLVSVQIFYKSNLNPPGTWSYTEAPLVAVAKLGRLAPPHDLGLDVFKRRAFHTLNQSDNKAARKQAENLAMDIPDDRDEMKQVIHCMAKELHWHNAVLEYEALSRQKLPSCTGPIEIASAEHHGHIQMMLDALMDKRKGMAVI</sequence>
<dbReference type="Proteomes" id="UP000756921">
    <property type="component" value="Unassembled WGS sequence"/>
</dbReference>